<gene>
    <name evidence="7" type="ORF">HWQ56_16695</name>
</gene>
<evidence type="ECO:0000313" key="8">
    <source>
        <dbReference type="Proteomes" id="UP000509568"/>
    </source>
</evidence>
<evidence type="ECO:0000256" key="1">
    <source>
        <dbReference type="ARBA" id="ARBA00004651"/>
    </source>
</evidence>
<dbReference type="PANTHER" id="PTHR30086:SF20">
    <property type="entry name" value="ARGININE EXPORTER PROTEIN ARGO-RELATED"/>
    <property type="match status" value="1"/>
</dbReference>
<protein>
    <submittedName>
        <fullName evidence="7">LysE family transporter</fullName>
    </submittedName>
</protein>
<keyword evidence="2" id="KW-1003">Cell membrane</keyword>
<accession>A0A7D5D7K1</accession>
<feature type="transmembrane region" description="Helical" evidence="6">
    <location>
        <begin position="6"/>
        <end position="29"/>
    </location>
</feature>
<dbReference type="InterPro" id="IPR001123">
    <property type="entry name" value="LeuE-type"/>
</dbReference>
<organism evidence="7 8">
    <name type="scientific">Pseudomonas eucalypticola</name>
    <dbReference type="NCBI Taxonomy" id="2599595"/>
    <lineage>
        <taxon>Bacteria</taxon>
        <taxon>Pseudomonadati</taxon>
        <taxon>Pseudomonadota</taxon>
        <taxon>Gammaproteobacteria</taxon>
        <taxon>Pseudomonadales</taxon>
        <taxon>Pseudomonadaceae</taxon>
        <taxon>Pseudomonas</taxon>
    </lineage>
</organism>
<dbReference type="Proteomes" id="UP000509568">
    <property type="component" value="Chromosome"/>
</dbReference>
<dbReference type="PANTHER" id="PTHR30086">
    <property type="entry name" value="ARGININE EXPORTER PROTEIN ARGO"/>
    <property type="match status" value="1"/>
</dbReference>
<evidence type="ECO:0000256" key="5">
    <source>
        <dbReference type="ARBA" id="ARBA00023136"/>
    </source>
</evidence>
<dbReference type="GO" id="GO:0015171">
    <property type="term" value="F:amino acid transmembrane transporter activity"/>
    <property type="evidence" value="ECO:0007669"/>
    <property type="project" value="TreeGrafter"/>
</dbReference>
<proteinExistence type="predicted"/>
<evidence type="ECO:0000313" key="7">
    <source>
        <dbReference type="EMBL" id="QKZ05339.1"/>
    </source>
</evidence>
<dbReference type="KEGG" id="pez:HWQ56_16695"/>
<dbReference type="RefSeq" id="WP_176571210.1">
    <property type="nucleotide sequence ID" value="NZ_CP056030.1"/>
</dbReference>
<dbReference type="PIRSF" id="PIRSF006324">
    <property type="entry name" value="LeuE"/>
    <property type="match status" value="1"/>
</dbReference>
<feature type="transmembrane region" description="Helical" evidence="6">
    <location>
        <begin position="41"/>
        <end position="69"/>
    </location>
</feature>
<dbReference type="Pfam" id="PF01810">
    <property type="entry name" value="LysE"/>
    <property type="match status" value="1"/>
</dbReference>
<keyword evidence="4 6" id="KW-1133">Transmembrane helix</keyword>
<keyword evidence="8" id="KW-1185">Reference proteome</keyword>
<feature type="transmembrane region" description="Helical" evidence="6">
    <location>
        <begin position="112"/>
        <end position="133"/>
    </location>
</feature>
<name>A0A7D5D7K1_9PSED</name>
<feature type="transmembrane region" description="Helical" evidence="6">
    <location>
        <begin position="153"/>
        <end position="174"/>
    </location>
</feature>
<sequence length="208" mass="22166">MVSLDTLPVFFLAVILLLLSPGPNMAFVLSQAIARGWRGGLMAAAGITIADLSLAVLTATGVTALVASWPPSFDLIRYAGALYLLWLAFKTLRGGGLGALNSDDSLPLARILFSATLNSLLNPKALLFFMVFLPQFVRPEQGQVGWQLIQLGVMLALTATVFHSVLGVFGAAIHRRLASKGRWARVQSLGLATVLMALAVRLALLSRP</sequence>
<evidence type="ECO:0000256" key="4">
    <source>
        <dbReference type="ARBA" id="ARBA00022989"/>
    </source>
</evidence>
<feature type="transmembrane region" description="Helical" evidence="6">
    <location>
        <begin position="186"/>
        <end position="204"/>
    </location>
</feature>
<evidence type="ECO:0000256" key="2">
    <source>
        <dbReference type="ARBA" id="ARBA00022475"/>
    </source>
</evidence>
<feature type="transmembrane region" description="Helical" evidence="6">
    <location>
        <begin position="75"/>
        <end position="92"/>
    </location>
</feature>
<evidence type="ECO:0000256" key="6">
    <source>
        <dbReference type="SAM" id="Phobius"/>
    </source>
</evidence>
<keyword evidence="5 6" id="KW-0472">Membrane</keyword>
<dbReference type="GO" id="GO:0005886">
    <property type="term" value="C:plasma membrane"/>
    <property type="evidence" value="ECO:0007669"/>
    <property type="project" value="UniProtKB-SubCell"/>
</dbReference>
<evidence type="ECO:0000256" key="3">
    <source>
        <dbReference type="ARBA" id="ARBA00022692"/>
    </source>
</evidence>
<dbReference type="AlphaFoldDB" id="A0A7D5D7K1"/>
<dbReference type="EMBL" id="CP056030">
    <property type="protein sequence ID" value="QKZ05339.1"/>
    <property type="molecule type" value="Genomic_DNA"/>
</dbReference>
<keyword evidence="3 6" id="KW-0812">Transmembrane</keyword>
<reference evidence="7 8" key="1">
    <citation type="submission" date="2020-06" db="EMBL/GenBank/DDBJ databases">
        <title>Pseudomonas eucalypticola sp. nov., an endophyte of Eucalyptus dunnii leaves with biocontrol ability of eucalyptus leaf blight.</title>
        <authorList>
            <person name="Liu Y."/>
            <person name="Song Z."/>
            <person name="Zeng H."/>
            <person name="Lu M."/>
            <person name="Wang X."/>
            <person name="Lian X."/>
            <person name="Zhang Q."/>
        </authorList>
    </citation>
    <scope>NUCLEOTIDE SEQUENCE [LARGE SCALE GENOMIC DNA]</scope>
    <source>
        <strain evidence="7 8">NP-1</strain>
    </source>
</reference>
<comment type="subcellular location">
    <subcellularLocation>
        <location evidence="1">Cell membrane</location>
        <topology evidence="1">Multi-pass membrane protein</topology>
    </subcellularLocation>
</comment>